<evidence type="ECO:0000256" key="1">
    <source>
        <dbReference type="SAM" id="Phobius"/>
    </source>
</evidence>
<accession>A0A2T0TNE9</accession>
<keyword evidence="3" id="KW-1185">Reference proteome</keyword>
<dbReference type="Proteomes" id="UP000238375">
    <property type="component" value="Unassembled WGS sequence"/>
</dbReference>
<organism evidence="2 3">
    <name type="scientific">Spirosoma oryzae</name>
    <dbReference type="NCBI Taxonomy" id="1469603"/>
    <lineage>
        <taxon>Bacteria</taxon>
        <taxon>Pseudomonadati</taxon>
        <taxon>Bacteroidota</taxon>
        <taxon>Cytophagia</taxon>
        <taxon>Cytophagales</taxon>
        <taxon>Cytophagaceae</taxon>
        <taxon>Spirosoma</taxon>
    </lineage>
</organism>
<evidence type="ECO:0000313" key="3">
    <source>
        <dbReference type="Proteomes" id="UP000238375"/>
    </source>
</evidence>
<keyword evidence="1" id="KW-0472">Membrane</keyword>
<gene>
    <name evidence="2" type="ORF">CLV58_101252</name>
</gene>
<reference evidence="2 3" key="1">
    <citation type="submission" date="2018-03" db="EMBL/GenBank/DDBJ databases">
        <title>Genomic Encyclopedia of Archaeal and Bacterial Type Strains, Phase II (KMG-II): from individual species to whole genera.</title>
        <authorList>
            <person name="Goeker M."/>
        </authorList>
    </citation>
    <scope>NUCLEOTIDE SEQUENCE [LARGE SCALE GENOMIC DNA]</scope>
    <source>
        <strain evidence="2 3">DSM 28354</strain>
    </source>
</reference>
<proteinExistence type="predicted"/>
<dbReference type="EMBL" id="PVTE01000001">
    <property type="protein sequence ID" value="PRY47186.1"/>
    <property type="molecule type" value="Genomic_DNA"/>
</dbReference>
<feature type="transmembrane region" description="Helical" evidence="1">
    <location>
        <begin position="12"/>
        <end position="32"/>
    </location>
</feature>
<keyword evidence="1" id="KW-1133">Transmembrane helix</keyword>
<evidence type="ECO:0000313" key="2">
    <source>
        <dbReference type="EMBL" id="PRY47186.1"/>
    </source>
</evidence>
<sequence length="36" mass="4047">MITIRNTSIDLLNLSVWSFVVAMSLAFAVFLAELLF</sequence>
<keyword evidence="1" id="KW-0812">Transmembrane</keyword>
<dbReference type="AlphaFoldDB" id="A0A2T0TNE9"/>
<protein>
    <submittedName>
        <fullName evidence="2">Uncharacterized protein</fullName>
    </submittedName>
</protein>
<name>A0A2T0TNE9_9BACT</name>
<comment type="caution">
    <text evidence="2">The sequence shown here is derived from an EMBL/GenBank/DDBJ whole genome shotgun (WGS) entry which is preliminary data.</text>
</comment>